<dbReference type="RefSeq" id="XP_028865322.1">
    <property type="nucleotide sequence ID" value="XM_029009489.1"/>
</dbReference>
<dbReference type="InterPro" id="IPR006767">
    <property type="entry name" value="Cwf19-like_C_dom-2"/>
</dbReference>
<dbReference type="GeneID" id="39872849"/>
<dbReference type="AlphaFoldDB" id="A0A2H6K801"/>
<dbReference type="Proteomes" id="UP000236319">
    <property type="component" value="Unassembled WGS sequence"/>
</dbReference>
<evidence type="ECO:0000313" key="6">
    <source>
        <dbReference type="Proteomes" id="UP000236319"/>
    </source>
</evidence>
<dbReference type="GO" id="GO:0000398">
    <property type="term" value="P:mRNA splicing, via spliceosome"/>
    <property type="evidence" value="ECO:0007669"/>
    <property type="project" value="TreeGrafter"/>
</dbReference>
<dbReference type="Pfam" id="PF04676">
    <property type="entry name" value="CwfJ_C_2"/>
    <property type="match status" value="1"/>
</dbReference>
<evidence type="ECO:0000259" key="4">
    <source>
        <dbReference type="Pfam" id="PF04677"/>
    </source>
</evidence>
<accession>A0A2H6K801</accession>
<name>A0A2H6K801_9APIC</name>
<dbReference type="EMBL" id="BDSA01000001">
    <property type="protein sequence ID" value="GBE59079.1"/>
    <property type="molecule type" value="Genomic_DNA"/>
</dbReference>
<evidence type="ECO:0000256" key="2">
    <source>
        <dbReference type="SAM" id="MobiDB-lite"/>
    </source>
</evidence>
<feature type="domain" description="Cwf19-like C-terminal" evidence="4">
    <location>
        <begin position="97"/>
        <end position="214"/>
    </location>
</feature>
<evidence type="ECO:0000313" key="5">
    <source>
        <dbReference type="EMBL" id="GBE59079.1"/>
    </source>
</evidence>
<reference evidence="5 6" key="1">
    <citation type="journal article" date="2017" name="BMC Genomics">
        <title>Whole-genome assembly of Babesia ovata and comparative genomics between closely related pathogens.</title>
        <authorList>
            <person name="Yamagishi J."/>
            <person name="Asada M."/>
            <person name="Hakimi H."/>
            <person name="Tanaka T.Q."/>
            <person name="Sugimoto C."/>
            <person name="Kawazu S."/>
        </authorList>
    </citation>
    <scope>NUCLEOTIDE SEQUENCE [LARGE SCALE GENOMIC DNA]</scope>
    <source>
        <strain evidence="5 6">Miyake</strain>
    </source>
</reference>
<sequence>MSYGAKRHRGNPRRDGPSDRPGYRGRVTAPYEFKVDEALYQINHEAATALRRRILVREEAEGFDIGPCQFRQISQFKPLDLRAAPPRNHMGAAEGGCPLCASGPQRLSQSTTAFLAMEQQRHAILFDQLVLSPKQHLQSTLYLDDNTYTEIRNYQKTLVRMFDEQGKAVVFVEVSLRDPYLRNKEDGGTRRHQHCRIDCFPIPSEALDEARSFFRKAVGELVPEWARNRKVMEVKGKSGVRELIPRGFDFVYVDYSLSGDGIACVVEDGSGVPMSFAREVVAGVLRMDAMARAFRKPDTYTQALSWLRNQYQNFDWTNIK</sequence>
<feature type="domain" description="Cwf19-like protein C-terminal" evidence="3">
    <location>
        <begin position="224"/>
        <end position="317"/>
    </location>
</feature>
<comment type="caution">
    <text evidence="5">The sequence shown here is derived from an EMBL/GenBank/DDBJ whole genome shotgun (WGS) entry which is preliminary data.</text>
</comment>
<evidence type="ECO:0000256" key="1">
    <source>
        <dbReference type="ARBA" id="ARBA00006795"/>
    </source>
</evidence>
<protein>
    <submittedName>
        <fullName evidence="5">Cwfj c-terminus 1 family protein, putative</fullName>
    </submittedName>
</protein>
<dbReference type="InterPro" id="IPR040194">
    <property type="entry name" value="Cwf19-like"/>
</dbReference>
<feature type="compositionally biased region" description="Basic residues" evidence="2">
    <location>
        <begin position="1"/>
        <end position="11"/>
    </location>
</feature>
<comment type="similarity">
    <text evidence="1">Belongs to the CWF19 family.</text>
</comment>
<organism evidence="5 6">
    <name type="scientific">Babesia ovata</name>
    <dbReference type="NCBI Taxonomy" id="189622"/>
    <lineage>
        <taxon>Eukaryota</taxon>
        <taxon>Sar</taxon>
        <taxon>Alveolata</taxon>
        <taxon>Apicomplexa</taxon>
        <taxon>Aconoidasida</taxon>
        <taxon>Piroplasmida</taxon>
        <taxon>Babesiidae</taxon>
        <taxon>Babesia</taxon>
    </lineage>
</organism>
<dbReference type="OrthoDB" id="2113965at2759"/>
<evidence type="ECO:0000259" key="3">
    <source>
        <dbReference type="Pfam" id="PF04676"/>
    </source>
</evidence>
<dbReference type="PANTHER" id="PTHR12072:SF5">
    <property type="entry name" value="CWF19-LIKE PROTEIN 2"/>
    <property type="match status" value="1"/>
</dbReference>
<dbReference type="InterPro" id="IPR006768">
    <property type="entry name" value="Cwf19-like_C_dom-1"/>
</dbReference>
<proteinExistence type="inferred from homology"/>
<gene>
    <name evidence="5" type="ORF">BOVATA_005720</name>
</gene>
<feature type="compositionally biased region" description="Basic and acidic residues" evidence="2">
    <location>
        <begin position="12"/>
        <end position="22"/>
    </location>
</feature>
<dbReference type="VEuPathDB" id="PiroplasmaDB:BOVATA_005720"/>
<keyword evidence="6" id="KW-1185">Reference proteome</keyword>
<feature type="region of interest" description="Disordered" evidence="2">
    <location>
        <begin position="1"/>
        <end position="25"/>
    </location>
</feature>
<dbReference type="GO" id="GO:0071014">
    <property type="term" value="C:post-mRNA release spliceosomal complex"/>
    <property type="evidence" value="ECO:0007669"/>
    <property type="project" value="TreeGrafter"/>
</dbReference>
<dbReference type="PANTHER" id="PTHR12072">
    <property type="entry name" value="CWF19, CELL CYCLE CONTROL PROTEIN"/>
    <property type="match status" value="1"/>
</dbReference>
<dbReference type="Pfam" id="PF04677">
    <property type="entry name" value="CwfJ_C_1"/>
    <property type="match status" value="1"/>
</dbReference>